<reference evidence="1" key="2">
    <citation type="submission" date="2015-06" db="UniProtKB">
        <authorList>
            <consortium name="EnsemblMetazoa"/>
        </authorList>
    </citation>
    <scope>IDENTIFICATION</scope>
</reference>
<dbReference type="EMBL" id="CAEY01000818">
    <property type="status" value="NOT_ANNOTATED_CDS"/>
    <property type="molecule type" value="Genomic_DNA"/>
</dbReference>
<name>T1JWY3_TETUR</name>
<dbReference type="AlphaFoldDB" id="T1JWY3"/>
<sequence length="79" mass="8821">MDAFIGTVLRNANATLKGTISRQWQRPIIRESFGPMVLTAFSLDPDQKLEQKINGTISPKLIFCLGTKVMTDTAWLIVI</sequence>
<reference evidence="2" key="1">
    <citation type="submission" date="2011-08" db="EMBL/GenBank/DDBJ databases">
        <authorList>
            <person name="Rombauts S."/>
        </authorList>
    </citation>
    <scope>NUCLEOTIDE SEQUENCE</scope>
    <source>
        <strain evidence="2">London</strain>
    </source>
</reference>
<evidence type="ECO:0000313" key="1">
    <source>
        <dbReference type="EnsemblMetazoa" id="tetur02g09950.1"/>
    </source>
</evidence>
<organism evidence="1 2">
    <name type="scientific">Tetranychus urticae</name>
    <name type="common">Two-spotted spider mite</name>
    <dbReference type="NCBI Taxonomy" id="32264"/>
    <lineage>
        <taxon>Eukaryota</taxon>
        <taxon>Metazoa</taxon>
        <taxon>Ecdysozoa</taxon>
        <taxon>Arthropoda</taxon>
        <taxon>Chelicerata</taxon>
        <taxon>Arachnida</taxon>
        <taxon>Acari</taxon>
        <taxon>Acariformes</taxon>
        <taxon>Trombidiformes</taxon>
        <taxon>Prostigmata</taxon>
        <taxon>Eleutherengona</taxon>
        <taxon>Raphignathae</taxon>
        <taxon>Tetranychoidea</taxon>
        <taxon>Tetranychidae</taxon>
        <taxon>Tetranychus</taxon>
    </lineage>
</organism>
<keyword evidence="2" id="KW-1185">Reference proteome</keyword>
<protein>
    <submittedName>
        <fullName evidence="1">Uncharacterized protein</fullName>
    </submittedName>
</protein>
<dbReference type="EnsemblMetazoa" id="tetur02g09950.1">
    <property type="protein sequence ID" value="tetur02g09950.1"/>
    <property type="gene ID" value="tetur02g09950"/>
</dbReference>
<accession>T1JWY3</accession>
<evidence type="ECO:0000313" key="2">
    <source>
        <dbReference type="Proteomes" id="UP000015104"/>
    </source>
</evidence>
<dbReference type="HOGENOM" id="CLU_2609127_0_0_1"/>
<proteinExistence type="predicted"/>
<dbReference type="Proteomes" id="UP000015104">
    <property type="component" value="Unassembled WGS sequence"/>
</dbReference>